<feature type="transmembrane region" description="Helical" evidence="5">
    <location>
        <begin position="49"/>
        <end position="72"/>
    </location>
</feature>
<evidence type="ECO:0000313" key="6">
    <source>
        <dbReference type="EMBL" id="VEU80836.1"/>
    </source>
</evidence>
<dbReference type="PANTHER" id="PTHR30249">
    <property type="entry name" value="PUTATIVE SEROTONIN TRANSPORTER"/>
    <property type="match status" value="1"/>
</dbReference>
<evidence type="ECO:0000256" key="1">
    <source>
        <dbReference type="ARBA" id="ARBA00004141"/>
    </source>
</evidence>
<dbReference type="STRING" id="1278311.GCA_000428705_00214"/>
<protein>
    <submittedName>
        <fullName evidence="6">Inner membrane protein yohK</fullName>
    </submittedName>
</protein>
<organism evidence="6 7">
    <name type="scientific">Haploplasma axanthum</name>
    <name type="common">Acholeplasma axanthum</name>
    <dbReference type="NCBI Taxonomy" id="29552"/>
    <lineage>
        <taxon>Bacteria</taxon>
        <taxon>Bacillati</taxon>
        <taxon>Mycoplasmatota</taxon>
        <taxon>Mollicutes</taxon>
        <taxon>Acholeplasmatales</taxon>
        <taxon>Acholeplasmataceae</taxon>
        <taxon>Haploplasma</taxon>
    </lineage>
</organism>
<keyword evidence="7" id="KW-1185">Reference proteome</keyword>
<evidence type="ECO:0000256" key="4">
    <source>
        <dbReference type="ARBA" id="ARBA00023136"/>
    </source>
</evidence>
<evidence type="ECO:0000313" key="7">
    <source>
        <dbReference type="Proteomes" id="UP000289841"/>
    </source>
</evidence>
<dbReference type="PANTHER" id="PTHR30249:SF0">
    <property type="entry name" value="PLASTIDAL GLYCOLATE_GLYCERATE TRANSLOCATOR 1, CHLOROPLASTIC"/>
    <property type="match status" value="1"/>
</dbReference>
<reference evidence="6 7" key="1">
    <citation type="submission" date="2019-01" db="EMBL/GenBank/DDBJ databases">
        <authorList>
            <consortium name="Pathogen Informatics"/>
        </authorList>
    </citation>
    <scope>NUCLEOTIDE SEQUENCE [LARGE SCALE GENOMIC DNA]</scope>
    <source>
        <strain evidence="6 7">NCTC10138</strain>
    </source>
</reference>
<comment type="subcellular location">
    <subcellularLocation>
        <location evidence="1">Membrane</location>
        <topology evidence="1">Multi-pass membrane protein</topology>
    </subcellularLocation>
</comment>
<keyword evidence="2 5" id="KW-0812">Transmembrane</keyword>
<feature type="transmembrane region" description="Helical" evidence="5">
    <location>
        <begin position="20"/>
        <end position="37"/>
    </location>
</feature>
<dbReference type="Proteomes" id="UP000289841">
    <property type="component" value="Chromosome"/>
</dbReference>
<dbReference type="InterPro" id="IPR007300">
    <property type="entry name" value="CidB/LrgB"/>
</dbReference>
<dbReference type="EMBL" id="LR215048">
    <property type="protein sequence ID" value="VEU80836.1"/>
    <property type="molecule type" value="Genomic_DNA"/>
</dbReference>
<keyword evidence="4 5" id="KW-0472">Membrane</keyword>
<dbReference type="AlphaFoldDB" id="A0A449BEH6"/>
<evidence type="ECO:0000256" key="3">
    <source>
        <dbReference type="ARBA" id="ARBA00022989"/>
    </source>
</evidence>
<feature type="transmembrane region" description="Helical" evidence="5">
    <location>
        <begin position="105"/>
        <end position="125"/>
    </location>
</feature>
<keyword evidence="3 5" id="KW-1133">Transmembrane helix</keyword>
<proteinExistence type="predicted"/>
<evidence type="ECO:0000256" key="5">
    <source>
        <dbReference type="SAM" id="Phobius"/>
    </source>
</evidence>
<name>A0A449BEH6_HAPAX</name>
<sequence length="189" mass="19935">MIILIVFKIDYHRYKTGASFITFLIGPATVSLAVPLYQNLELLKKNWKIVLLTIFSGVIVHALVIGVLAVILRLSDAMVATVVPKSVTTAIALDISKGLSGIENLTVAIVIITGILGAVVSPFIFKVFKINSPIAQGLSLGSAAHAVGTSRAAELGEVHASMATLSLIITGITTVIISPLVYNIIVSLF</sequence>
<dbReference type="GO" id="GO:0016020">
    <property type="term" value="C:membrane"/>
    <property type="evidence" value="ECO:0007669"/>
    <property type="project" value="UniProtKB-SubCell"/>
</dbReference>
<evidence type="ECO:0000256" key="2">
    <source>
        <dbReference type="ARBA" id="ARBA00022692"/>
    </source>
</evidence>
<feature type="transmembrane region" description="Helical" evidence="5">
    <location>
        <begin position="165"/>
        <end position="185"/>
    </location>
</feature>
<dbReference type="Pfam" id="PF04172">
    <property type="entry name" value="LrgB"/>
    <property type="match status" value="1"/>
</dbReference>
<gene>
    <name evidence="6" type="primary">yohK</name>
    <name evidence="6" type="ORF">NCTC10138_01223</name>
</gene>
<dbReference type="KEGG" id="aaxa:NCTC10138_01223"/>
<accession>A0A449BEH6</accession>